<dbReference type="EMBL" id="LFJJ01000002">
    <property type="protein sequence ID" value="KND62290.1"/>
    <property type="molecule type" value="Genomic_DNA"/>
</dbReference>
<dbReference type="AlphaFoldDB" id="A0A0L0MIZ6"/>
<proteinExistence type="predicted"/>
<sequence>MTVAASQIKLTGTNRSIYLLHWGEYADKATSGPFIGATGLDFSVLAVKYRHDRYAAAEAACKDSCYVDEGDFISWLLSNGTLVSIETTDVYIDIRASLEDPFVPKHWPECPECANGRGEPEYGAVRKSLNRITEFKRCTECGHEWGHTEVANDSTKPMLDDDGRDVQGGCVPFSISKACGVEFSTVLHVCQRHGWSHGGMAQSKAINAARELGFELELRSLKGIGSGKAPTLKRLISELPTDRTYIVGVNGHWLALVRGEIMDNDANTGYGRKVVELYEVKIAKAVAA</sequence>
<keyword evidence="2" id="KW-1185">Reference proteome</keyword>
<name>A0A0L0MIZ6_9BURK</name>
<evidence type="ECO:0000313" key="2">
    <source>
        <dbReference type="Proteomes" id="UP000036959"/>
    </source>
</evidence>
<dbReference type="OrthoDB" id="9810131at2"/>
<evidence type="ECO:0000313" key="1">
    <source>
        <dbReference type="EMBL" id="KND62290.1"/>
    </source>
</evidence>
<gene>
    <name evidence="1" type="ORF">BVER_01744</name>
</gene>
<dbReference type="RefSeq" id="WP_050451614.1">
    <property type="nucleotide sequence ID" value="NZ_LFJJ01000002.1"/>
</dbReference>
<dbReference type="PATRIC" id="fig|242163.4.peg.2549"/>
<dbReference type="Proteomes" id="UP000036959">
    <property type="component" value="Unassembled WGS sequence"/>
</dbReference>
<organism evidence="1 2">
    <name type="scientific">Candidatus Burkholderia verschuerenii</name>
    <dbReference type="NCBI Taxonomy" id="242163"/>
    <lineage>
        <taxon>Bacteria</taxon>
        <taxon>Pseudomonadati</taxon>
        <taxon>Pseudomonadota</taxon>
        <taxon>Betaproteobacteria</taxon>
        <taxon>Burkholderiales</taxon>
        <taxon>Burkholderiaceae</taxon>
        <taxon>Burkholderia</taxon>
    </lineage>
</organism>
<comment type="caution">
    <text evidence="1">The sequence shown here is derived from an EMBL/GenBank/DDBJ whole genome shotgun (WGS) entry which is preliminary data.</text>
</comment>
<reference evidence="2" key="1">
    <citation type="submission" date="2015-06" db="EMBL/GenBank/DDBJ databases">
        <title>Comparative genomics of Burkholderia leaf nodule symbionts.</title>
        <authorList>
            <person name="Carlier A."/>
            <person name="Eberl L."/>
            <person name="Pinto-Carbo M."/>
        </authorList>
    </citation>
    <scope>NUCLEOTIDE SEQUENCE [LARGE SCALE GENOMIC DNA]</scope>
    <source>
        <strain evidence="2">UZHbot4</strain>
    </source>
</reference>
<protein>
    <submittedName>
        <fullName evidence="1">Uncharacterized protein</fullName>
    </submittedName>
</protein>
<accession>A0A0L0MIZ6</accession>
<dbReference type="SUPFAM" id="SSF57783">
    <property type="entry name" value="Zinc beta-ribbon"/>
    <property type="match status" value="1"/>
</dbReference>